<keyword evidence="1" id="KW-1133">Transmembrane helix</keyword>
<proteinExistence type="predicted"/>
<evidence type="ECO:0000313" key="2">
    <source>
        <dbReference type="EMBL" id="NTY61886.1"/>
    </source>
</evidence>
<dbReference type="EMBL" id="VBSB01000012">
    <property type="protein sequence ID" value="NTY61886.1"/>
    <property type="molecule type" value="Genomic_DNA"/>
</dbReference>
<protein>
    <submittedName>
        <fullName evidence="2">Uncharacterized protein</fullName>
    </submittedName>
</protein>
<gene>
    <name evidence="2" type="ORF">FEG63_20290</name>
</gene>
<accession>A0ABX2JW70</accession>
<comment type="caution">
    <text evidence="2">The sequence shown here is derived from an EMBL/GenBank/DDBJ whole genome shotgun (WGS) entry which is preliminary data.</text>
</comment>
<evidence type="ECO:0000313" key="3">
    <source>
        <dbReference type="Proteomes" id="UP000708347"/>
    </source>
</evidence>
<evidence type="ECO:0000256" key="1">
    <source>
        <dbReference type="SAM" id="Phobius"/>
    </source>
</evidence>
<feature type="transmembrane region" description="Helical" evidence="1">
    <location>
        <begin position="38"/>
        <end position="57"/>
    </location>
</feature>
<dbReference type="RefSeq" id="WP_174399617.1">
    <property type="nucleotide sequence ID" value="NZ_VBSB01000012.1"/>
</dbReference>
<keyword evidence="1" id="KW-0812">Transmembrane</keyword>
<reference evidence="2 3" key="1">
    <citation type="submission" date="2019-05" db="EMBL/GenBank/DDBJ databases">
        <title>Mycolicibacterium sphagni ENV482 genome assembly.</title>
        <authorList>
            <person name="Chen W."/>
            <person name="Faulkner N.W."/>
            <person name="Hyman M.R."/>
        </authorList>
    </citation>
    <scope>NUCLEOTIDE SEQUENCE [LARGE SCALE GENOMIC DNA]</scope>
    <source>
        <strain evidence="2 3">ENV482</strain>
    </source>
</reference>
<keyword evidence="1" id="KW-0472">Membrane</keyword>
<name>A0ABX2JW70_9MYCO</name>
<sequence>MDLLDTIQLKARRIRRRLRQAKRTVSDNYLFAQRPIEYVVFGVILAVAVALVAYLAMSRHA</sequence>
<keyword evidence="3" id="KW-1185">Reference proteome</keyword>
<dbReference type="Proteomes" id="UP000708347">
    <property type="component" value="Unassembled WGS sequence"/>
</dbReference>
<organism evidence="2 3">
    <name type="scientific">Mycolicibacterium sphagni</name>
    <dbReference type="NCBI Taxonomy" id="1786"/>
    <lineage>
        <taxon>Bacteria</taxon>
        <taxon>Bacillati</taxon>
        <taxon>Actinomycetota</taxon>
        <taxon>Actinomycetes</taxon>
        <taxon>Mycobacteriales</taxon>
        <taxon>Mycobacteriaceae</taxon>
        <taxon>Mycolicibacterium</taxon>
    </lineage>
</organism>